<feature type="chain" id="PRO_5018124049" evidence="1">
    <location>
        <begin position="22"/>
        <end position="261"/>
    </location>
</feature>
<evidence type="ECO:0000313" key="2">
    <source>
        <dbReference type="EMBL" id="RLM58944.1"/>
    </source>
</evidence>
<protein>
    <submittedName>
        <fullName evidence="2">Non-green plastid inner envelope membrane protein</fullName>
    </submittedName>
</protein>
<comment type="caution">
    <text evidence="2">The sequence shown here is derived from an EMBL/GenBank/DDBJ whole genome shotgun (WGS) entry which is preliminary data.</text>
</comment>
<dbReference type="AlphaFoldDB" id="A0A3L6PJ76"/>
<keyword evidence="1" id="KW-0732">Signal</keyword>
<name>A0A3L6PJ76_PANMI</name>
<accession>A0A3L6PJ76</accession>
<feature type="signal peptide" evidence="1">
    <location>
        <begin position="1"/>
        <end position="21"/>
    </location>
</feature>
<sequence>MARRLLLLVLLALLAARDGRTDESLRLYAEAAHDSPLASAQASLRLARSSPSPHPRLEASFQAPSASRRFAGRGAPWGRRVVAAFVGGGNRESNLLALRSSRMLPIHRCLLLNRRPTRSHRRDELPIYRRLLLNRRPARSHRRDELPIQHRLLLNRRPARSHQRDEVTRVAPSSSNLHPWQVIHPALLLCSKSIQFFLVPCNSLEICVLRIQSNPYPRPELMCRGCLQVRLPSLPLDECPVLLLSICFSVAASGHQGREMD</sequence>
<keyword evidence="3" id="KW-1185">Reference proteome</keyword>
<proteinExistence type="predicted"/>
<evidence type="ECO:0000256" key="1">
    <source>
        <dbReference type="SAM" id="SignalP"/>
    </source>
</evidence>
<reference evidence="3" key="1">
    <citation type="journal article" date="2019" name="Nat. Commun.">
        <title>The genome of broomcorn millet.</title>
        <authorList>
            <person name="Zou C."/>
            <person name="Miki D."/>
            <person name="Li D."/>
            <person name="Tang Q."/>
            <person name="Xiao L."/>
            <person name="Rajput S."/>
            <person name="Deng P."/>
            <person name="Jia W."/>
            <person name="Huang R."/>
            <person name="Zhang M."/>
            <person name="Sun Y."/>
            <person name="Hu J."/>
            <person name="Fu X."/>
            <person name="Schnable P.S."/>
            <person name="Li F."/>
            <person name="Zhang H."/>
            <person name="Feng B."/>
            <person name="Zhu X."/>
            <person name="Liu R."/>
            <person name="Schnable J.C."/>
            <person name="Zhu J.-K."/>
            <person name="Zhang H."/>
        </authorList>
    </citation>
    <scope>NUCLEOTIDE SEQUENCE [LARGE SCALE GENOMIC DNA]</scope>
</reference>
<gene>
    <name evidence="2" type="ORF">C2845_PM18G04360</name>
</gene>
<organism evidence="2 3">
    <name type="scientific">Panicum miliaceum</name>
    <name type="common">Proso millet</name>
    <name type="synonym">Broomcorn millet</name>
    <dbReference type="NCBI Taxonomy" id="4540"/>
    <lineage>
        <taxon>Eukaryota</taxon>
        <taxon>Viridiplantae</taxon>
        <taxon>Streptophyta</taxon>
        <taxon>Embryophyta</taxon>
        <taxon>Tracheophyta</taxon>
        <taxon>Spermatophyta</taxon>
        <taxon>Magnoliopsida</taxon>
        <taxon>Liliopsida</taxon>
        <taxon>Poales</taxon>
        <taxon>Poaceae</taxon>
        <taxon>PACMAD clade</taxon>
        <taxon>Panicoideae</taxon>
        <taxon>Panicodae</taxon>
        <taxon>Paniceae</taxon>
        <taxon>Panicinae</taxon>
        <taxon>Panicum</taxon>
        <taxon>Panicum sect. Panicum</taxon>
    </lineage>
</organism>
<evidence type="ECO:0000313" key="3">
    <source>
        <dbReference type="Proteomes" id="UP000275267"/>
    </source>
</evidence>
<dbReference type="Proteomes" id="UP000275267">
    <property type="component" value="Unassembled WGS sequence"/>
</dbReference>
<dbReference type="EMBL" id="PQIB02000017">
    <property type="protein sequence ID" value="RLM58944.1"/>
    <property type="molecule type" value="Genomic_DNA"/>
</dbReference>